<evidence type="ECO:0000313" key="10">
    <source>
        <dbReference type="EMBL" id="VFP78277.1"/>
    </source>
</evidence>
<evidence type="ECO:0000313" key="11">
    <source>
        <dbReference type="Proteomes" id="UP000294404"/>
    </source>
</evidence>
<dbReference type="EMBL" id="LR217695">
    <property type="protein sequence ID" value="VFP78277.1"/>
    <property type="molecule type" value="Genomic_DNA"/>
</dbReference>
<evidence type="ECO:0000256" key="5">
    <source>
        <dbReference type="ARBA" id="ARBA00022989"/>
    </source>
</evidence>
<feature type="domain" description="Heme-copper oxidase subunit III family profile" evidence="9">
    <location>
        <begin position="19"/>
        <end position="194"/>
    </location>
</feature>
<dbReference type="OrthoDB" id="9810850at2"/>
<keyword evidence="5 8" id="KW-1133">Transmembrane helix</keyword>
<dbReference type="InterPro" id="IPR000298">
    <property type="entry name" value="Cyt_c_oxidase-like_su3"/>
</dbReference>
<dbReference type="GO" id="GO:0004129">
    <property type="term" value="F:cytochrome-c oxidase activity"/>
    <property type="evidence" value="ECO:0007669"/>
    <property type="project" value="InterPro"/>
</dbReference>
<feature type="transmembrane region" description="Helical" evidence="8">
    <location>
        <begin position="21"/>
        <end position="42"/>
    </location>
</feature>
<organism evidence="10 11">
    <name type="scientific">Buchnera aphidicola</name>
    <name type="common">Cinara cuneomaculata</name>
    <dbReference type="NCBI Taxonomy" id="1660040"/>
    <lineage>
        <taxon>Bacteria</taxon>
        <taxon>Pseudomonadati</taxon>
        <taxon>Pseudomonadota</taxon>
        <taxon>Gammaproteobacteria</taxon>
        <taxon>Enterobacterales</taxon>
        <taxon>Erwiniaceae</taxon>
        <taxon>Buchnera</taxon>
    </lineage>
</organism>
<dbReference type="RefSeq" id="WP_154027578.1">
    <property type="nucleotide sequence ID" value="NZ_LR217695.1"/>
</dbReference>
<protein>
    <submittedName>
        <fullName evidence="10">Cytochrome bo(3) ubiquinol oxidase subunit 3</fullName>
    </submittedName>
</protein>
<evidence type="ECO:0000256" key="1">
    <source>
        <dbReference type="ARBA" id="ARBA00004651"/>
    </source>
</evidence>
<keyword evidence="6 8" id="KW-0472">Membrane</keyword>
<sequence length="194" mass="23319">MNIKKKYISYSSLENKNIFGIWVYLMSDCIIFAILFVVHIIMSRHGYDNFLQENHLFSWFIIFLETLILLFSALSCSLVKYFLHKHSKKYMLIFLLITFFLGSIFLSLEYFEWLHMFNKGFYPTVNGYLSSFFTVLAIHGLHIIFGLLWILILIIQILIFDFKNFVNVSVICFCLFWHFIDIIWMILLMCIYFK</sequence>
<reference evidence="10 11" key="1">
    <citation type="submission" date="2019-02" db="EMBL/GenBank/DDBJ databases">
        <authorList>
            <person name="Manzano-Marin A."/>
            <person name="Manzano-Marin A."/>
        </authorList>
    </citation>
    <scope>NUCLEOTIDE SEQUENCE [LARGE SCALE GENOMIC DNA]</scope>
    <source>
        <strain evidence="10 11">BuCicuneomaculata</strain>
    </source>
</reference>
<dbReference type="Proteomes" id="UP000294404">
    <property type="component" value="Chromosome"/>
</dbReference>
<evidence type="ECO:0000256" key="7">
    <source>
        <dbReference type="RuleBase" id="RU003376"/>
    </source>
</evidence>
<dbReference type="InterPro" id="IPR024791">
    <property type="entry name" value="Cyt_c/ubiquinol_Oxase_su3"/>
</dbReference>
<feature type="transmembrane region" description="Helical" evidence="8">
    <location>
        <begin position="90"/>
        <end position="111"/>
    </location>
</feature>
<dbReference type="PANTHER" id="PTHR11403:SF2">
    <property type="entry name" value="CYTOCHROME BO(3) UBIQUINOL OXIDASE SUBUNIT 3"/>
    <property type="match status" value="1"/>
</dbReference>
<dbReference type="PROSITE" id="PS50253">
    <property type="entry name" value="COX3"/>
    <property type="match status" value="1"/>
</dbReference>
<feature type="transmembrane region" description="Helical" evidence="8">
    <location>
        <begin position="131"/>
        <end position="158"/>
    </location>
</feature>
<name>A0A451CY55_9GAMM</name>
<dbReference type="AlphaFoldDB" id="A0A451CY55"/>
<dbReference type="SUPFAM" id="SSF81452">
    <property type="entry name" value="Cytochrome c oxidase subunit III-like"/>
    <property type="match status" value="1"/>
</dbReference>
<evidence type="ECO:0000256" key="6">
    <source>
        <dbReference type="ARBA" id="ARBA00023136"/>
    </source>
</evidence>
<dbReference type="PANTHER" id="PTHR11403">
    <property type="entry name" value="CYTOCHROME C OXIDASE SUBUNIT III"/>
    <property type="match status" value="1"/>
</dbReference>
<keyword evidence="4 7" id="KW-0812">Transmembrane</keyword>
<dbReference type="InterPro" id="IPR013833">
    <property type="entry name" value="Cyt_c_oxidase_su3_a-hlx"/>
</dbReference>
<keyword evidence="3" id="KW-1003">Cell membrane</keyword>
<dbReference type="InterPro" id="IPR035973">
    <property type="entry name" value="Cyt_c_oxidase_su3-like_sf"/>
</dbReference>
<feature type="transmembrane region" description="Helical" evidence="8">
    <location>
        <begin position="57"/>
        <end position="83"/>
    </location>
</feature>
<evidence type="ECO:0000256" key="8">
    <source>
        <dbReference type="SAM" id="Phobius"/>
    </source>
</evidence>
<feature type="transmembrane region" description="Helical" evidence="8">
    <location>
        <begin position="170"/>
        <end position="193"/>
    </location>
</feature>
<evidence type="ECO:0000259" key="9">
    <source>
        <dbReference type="PROSITE" id="PS50253"/>
    </source>
</evidence>
<dbReference type="GO" id="GO:0005886">
    <property type="term" value="C:plasma membrane"/>
    <property type="evidence" value="ECO:0007669"/>
    <property type="project" value="UniProtKB-SubCell"/>
</dbReference>
<comment type="subcellular location">
    <subcellularLocation>
        <location evidence="1 7">Cell membrane</location>
        <topology evidence="1 7">Multi-pass membrane protein</topology>
    </subcellularLocation>
</comment>
<dbReference type="Gene3D" id="1.20.120.80">
    <property type="entry name" value="Cytochrome c oxidase, subunit III, four-helix bundle"/>
    <property type="match status" value="1"/>
</dbReference>
<proteinExistence type="inferred from homology"/>
<dbReference type="Pfam" id="PF00510">
    <property type="entry name" value="COX3"/>
    <property type="match status" value="1"/>
</dbReference>
<evidence type="ECO:0000256" key="2">
    <source>
        <dbReference type="ARBA" id="ARBA00010581"/>
    </source>
</evidence>
<gene>
    <name evidence="10" type="primary">cyoC</name>
    <name evidence="10" type="ORF">BUCICUMA2628_298</name>
</gene>
<evidence type="ECO:0000256" key="4">
    <source>
        <dbReference type="ARBA" id="ARBA00022692"/>
    </source>
</evidence>
<comment type="similarity">
    <text evidence="2 7">Belongs to the cytochrome c oxidase subunit 3 family.</text>
</comment>
<accession>A0A451CY55</accession>
<evidence type="ECO:0000256" key="3">
    <source>
        <dbReference type="ARBA" id="ARBA00022475"/>
    </source>
</evidence>
<dbReference type="GO" id="GO:0019646">
    <property type="term" value="P:aerobic electron transport chain"/>
    <property type="evidence" value="ECO:0007669"/>
    <property type="project" value="InterPro"/>
</dbReference>